<evidence type="ECO:0000256" key="3">
    <source>
        <dbReference type="ARBA" id="ARBA00022692"/>
    </source>
</evidence>
<keyword evidence="5 6" id="KW-0472">Membrane</keyword>
<dbReference type="Proteomes" id="UP000176951">
    <property type="component" value="Unassembled WGS sequence"/>
</dbReference>
<gene>
    <name evidence="8" type="ORF">A3A97_03085</name>
</gene>
<feature type="transmembrane region" description="Helical" evidence="6">
    <location>
        <begin position="131"/>
        <end position="159"/>
    </location>
</feature>
<dbReference type="EMBL" id="MHSW01000034">
    <property type="protein sequence ID" value="OHA50532.1"/>
    <property type="molecule type" value="Genomic_DNA"/>
</dbReference>
<evidence type="ECO:0000256" key="2">
    <source>
        <dbReference type="ARBA" id="ARBA00006143"/>
    </source>
</evidence>
<comment type="similarity">
    <text evidence="2">Belongs to the DsbD family.</text>
</comment>
<feature type="transmembrane region" description="Helical" evidence="6">
    <location>
        <begin position="12"/>
        <end position="40"/>
    </location>
</feature>
<proteinExistence type="inferred from homology"/>
<keyword evidence="4 6" id="KW-1133">Transmembrane helix</keyword>
<feature type="domain" description="Cytochrome C biogenesis protein transmembrane" evidence="7">
    <location>
        <begin position="10"/>
        <end position="223"/>
    </location>
</feature>
<evidence type="ECO:0000259" key="7">
    <source>
        <dbReference type="Pfam" id="PF02683"/>
    </source>
</evidence>
<keyword evidence="3 6" id="KW-0812">Transmembrane</keyword>
<dbReference type="GO" id="GO:0017004">
    <property type="term" value="P:cytochrome complex assembly"/>
    <property type="evidence" value="ECO:0007669"/>
    <property type="project" value="InterPro"/>
</dbReference>
<evidence type="ECO:0000256" key="1">
    <source>
        <dbReference type="ARBA" id="ARBA00004141"/>
    </source>
</evidence>
<dbReference type="PANTHER" id="PTHR31272:SF4">
    <property type="entry name" value="CYTOCHROME C-TYPE BIOGENESIS PROTEIN HI_1454-RELATED"/>
    <property type="match status" value="1"/>
</dbReference>
<dbReference type="PANTHER" id="PTHR31272">
    <property type="entry name" value="CYTOCHROME C-TYPE BIOGENESIS PROTEIN HI_1454-RELATED"/>
    <property type="match status" value="1"/>
</dbReference>
<organism evidence="8 9">
    <name type="scientific">Candidatus Terrybacteria bacterium RIFCSPLOWO2_01_FULL_40_23</name>
    <dbReference type="NCBI Taxonomy" id="1802366"/>
    <lineage>
        <taxon>Bacteria</taxon>
        <taxon>Candidatus Terryibacteriota</taxon>
    </lineage>
</organism>
<comment type="subcellular location">
    <subcellularLocation>
        <location evidence="1">Membrane</location>
        <topology evidence="1">Multi-pass membrane protein</topology>
    </subcellularLocation>
</comment>
<feature type="transmembrane region" description="Helical" evidence="6">
    <location>
        <begin position="61"/>
        <end position="92"/>
    </location>
</feature>
<dbReference type="AlphaFoldDB" id="A0A1G2PSG5"/>
<feature type="transmembrane region" description="Helical" evidence="6">
    <location>
        <begin position="203"/>
        <end position="223"/>
    </location>
</feature>
<evidence type="ECO:0000256" key="5">
    <source>
        <dbReference type="ARBA" id="ARBA00023136"/>
    </source>
</evidence>
<evidence type="ECO:0000256" key="6">
    <source>
        <dbReference type="SAM" id="Phobius"/>
    </source>
</evidence>
<name>A0A1G2PSG5_9BACT</name>
<dbReference type="Pfam" id="PF02683">
    <property type="entry name" value="DsbD_TM"/>
    <property type="match status" value="1"/>
</dbReference>
<comment type="caution">
    <text evidence="8">The sequence shown here is derived from an EMBL/GenBank/DDBJ whole genome shotgun (WGS) entry which is preliminary data.</text>
</comment>
<feature type="transmembrane region" description="Helical" evidence="6">
    <location>
        <begin position="98"/>
        <end position="119"/>
    </location>
</feature>
<accession>A0A1G2PSG5</accession>
<evidence type="ECO:0000313" key="9">
    <source>
        <dbReference type="Proteomes" id="UP000176951"/>
    </source>
</evidence>
<protein>
    <recommendedName>
        <fullName evidence="7">Cytochrome C biogenesis protein transmembrane domain-containing protein</fullName>
    </recommendedName>
</protein>
<evidence type="ECO:0000313" key="8">
    <source>
        <dbReference type="EMBL" id="OHA50532.1"/>
    </source>
</evidence>
<dbReference type="InterPro" id="IPR003834">
    <property type="entry name" value="Cyt_c_assmbl_TM_dom"/>
</dbReference>
<sequence>MYDVSSLFLPAFISGLVTFFAPCTFPLIPAYLGLISGATAENLAVPAKRKIINWNMVKNGALFIAGFSFVFVFLGAGFGLLGTVVVGFRLWITKLAGVFLVFAGIGMLGFIKFPVFNLFKIKNTGSMDPSLRAFVLGAALGAGWTPCVGPILGAVLTLASASSTWFAGAQLLAVFSLGLAIPFIVVAILFSSANKYLLKLNKYIQVLSFISAILLILFGILIFSNKLGYLMGWGFKILKYQDVIMPLL</sequence>
<dbReference type="GO" id="GO:0016020">
    <property type="term" value="C:membrane"/>
    <property type="evidence" value="ECO:0007669"/>
    <property type="project" value="UniProtKB-SubCell"/>
</dbReference>
<dbReference type="InterPro" id="IPR051790">
    <property type="entry name" value="Cytochrome_c-biogenesis_DsbD"/>
</dbReference>
<feature type="transmembrane region" description="Helical" evidence="6">
    <location>
        <begin position="165"/>
        <end position="191"/>
    </location>
</feature>
<reference evidence="8 9" key="1">
    <citation type="journal article" date="2016" name="Nat. Commun.">
        <title>Thousands of microbial genomes shed light on interconnected biogeochemical processes in an aquifer system.</title>
        <authorList>
            <person name="Anantharaman K."/>
            <person name="Brown C.T."/>
            <person name="Hug L.A."/>
            <person name="Sharon I."/>
            <person name="Castelle C.J."/>
            <person name="Probst A.J."/>
            <person name="Thomas B.C."/>
            <person name="Singh A."/>
            <person name="Wilkins M.J."/>
            <person name="Karaoz U."/>
            <person name="Brodie E.L."/>
            <person name="Williams K.H."/>
            <person name="Hubbard S.S."/>
            <person name="Banfield J.F."/>
        </authorList>
    </citation>
    <scope>NUCLEOTIDE SEQUENCE [LARGE SCALE GENOMIC DNA]</scope>
</reference>
<evidence type="ECO:0000256" key="4">
    <source>
        <dbReference type="ARBA" id="ARBA00022989"/>
    </source>
</evidence>